<dbReference type="CDD" id="cd12455">
    <property type="entry name" value="RRM_like_Smg4_UPF3"/>
    <property type="match status" value="1"/>
</dbReference>
<dbReference type="InterPro" id="IPR035979">
    <property type="entry name" value="RBD_domain_sf"/>
</dbReference>
<comment type="caution">
    <text evidence="7">The sequence shown here is derived from an EMBL/GenBank/DDBJ whole genome shotgun (WGS) entry which is preliminary data.</text>
</comment>
<dbReference type="GO" id="GO:0005737">
    <property type="term" value="C:cytoplasm"/>
    <property type="evidence" value="ECO:0007669"/>
    <property type="project" value="TreeGrafter"/>
</dbReference>
<feature type="region of interest" description="Disordered" evidence="5">
    <location>
        <begin position="229"/>
        <end position="273"/>
    </location>
</feature>
<evidence type="ECO:0000313" key="8">
    <source>
        <dbReference type="Proteomes" id="UP000232323"/>
    </source>
</evidence>
<feature type="compositionally biased region" description="Basic and acidic residues" evidence="5">
    <location>
        <begin position="351"/>
        <end position="362"/>
    </location>
</feature>
<dbReference type="Pfam" id="PF03467">
    <property type="entry name" value="Smg4_UPF3"/>
    <property type="match status" value="1"/>
</dbReference>
<dbReference type="GO" id="GO:0000184">
    <property type="term" value="P:nuclear-transcribed mRNA catabolic process, nonsense-mediated decay"/>
    <property type="evidence" value="ECO:0007669"/>
    <property type="project" value="UniProtKB-KW"/>
</dbReference>
<evidence type="ECO:0000256" key="5">
    <source>
        <dbReference type="SAM" id="MobiDB-lite"/>
    </source>
</evidence>
<gene>
    <name evidence="7" type="ORF">CEUSTIGMA_g7233.t1</name>
</gene>
<organism evidence="7 8">
    <name type="scientific">Chlamydomonas eustigma</name>
    <dbReference type="NCBI Taxonomy" id="1157962"/>
    <lineage>
        <taxon>Eukaryota</taxon>
        <taxon>Viridiplantae</taxon>
        <taxon>Chlorophyta</taxon>
        <taxon>core chlorophytes</taxon>
        <taxon>Chlorophyceae</taxon>
        <taxon>CS clade</taxon>
        <taxon>Chlamydomonadales</taxon>
        <taxon>Chlamydomonadaceae</taxon>
        <taxon>Chlamydomonas</taxon>
    </lineage>
</organism>
<comment type="similarity">
    <text evidence="2">Belongs to the RENT3 family.</text>
</comment>
<sequence>MSKLKVAVRRLPPALTEDVFKQTVEKLIEGQYDWFSFFPGKASSKKVVFGRAYINFKSTQAVIAFKLAFDGHVFVGAKGNQYRCSVEYAPYQKIPNSAEKKTVRDGTIVKDPDYIEFLKILEAGPEALPSASAQLEAQEKAAAAAGSTPGSQGALVVTPLMEFIQQKYASNPALKLGQHRGKKKESAVSSSSKQPTSKKLEEPLNNKTASQPQKYVLIKSSDLKSGAAKGVSVSKGNLDPHADDKSSANTRSVRDGNTKASNKGASSSASVAPSAPKVILVVKNGNKGVVQTDSGTAGCKSFSKQDRPESARKEVASNKRAEVPLNASDPQKEAAARRNGKGASNPQTSNRNKEERAEEKNSHQRVAITVPAASNSAAIAAAAAATAAVSASAASTVRQILAKNAANASEDSVAGRKVRTGFQAYVPRSARQETREDVEQG</sequence>
<dbReference type="EMBL" id="BEGY01000046">
    <property type="protein sequence ID" value="GAX79793.1"/>
    <property type="molecule type" value="Genomic_DNA"/>
</dbReference>
<feature type="compositionally biased region" description="Basic and acidic residues" evidence="5">
    <location>
        <begin position="238"/>
        <end position="257"/>
    </location>
</feature>
<dbReference type="InterPro" id="IPR012677">
    <property type="entry name" value="Nucleotide-bd_a/b_plait_sf"/>
</dbReference>
<reference evidence="7 8" key="1">
    <citation type="submission" date="2017-08" db="EMBL/GenBank/DDBJ databases">
        <title>Acidophilic green algal genome provides insights into adaptation to an acidic environment.</title>
        <authorList>
            <person name="Hirooka S."/>
            <person name="Hirose Y."/>
            <person name="Kanesaki Y."/>
            <person name="Higuchi S."/>
            <person name="Fujiwara T."/>
            <person name="Onuma R."/>
            <person name="Era A."/>
            <person name="Ohbayashi R."/>
            <person name="Uzuka A."/>
            <person name="Nozaki H."/>
            <person name="Yoshikawa H."/>
            <person name="Miyagishima S.Y."/>
        </authorList>
    </citation>
    <scope>NUCLEOTIDE SEQUENCE [LARGE SCALE GENOMIC DNA]</scope>
    <source>
        <strain evidence="7 8">NIES-2499</strain>
    </source>
</reference>
<dbReference type="STRING" id="1157962.A0A250X9K7"/>
<feature type="region of interest" description="Disordered" evidence="5">
    <location>
        <begin position="174"/>
        <end position="215"/>
    </location>
</feature>
<dbReference type="AlphaFoldDB" id="A0A250X9K7"/>
<comment type="subcellular location">
    <subcellularLocation>
        <location evidence="1">Nucleus</location>
    </subcellularLocation>
</comment>
<dbReference type="InterPro" id="IPR005120">
    <property type="entry name" value="UPF3_dom"/>
</dbReference>
<evidence type="ECO:0000313" key="7">
    <source>
        <dbReference type="EMBL" id="GAX79793.1"/>
    </source>
</evidence>
<accession>A0A250X9K7</accession>
<keyword evidence="4" id="KW-0539">Nucleus</keyword>
<dbReference type="Gene3D" id="3.30.70.330">
    <property type="match status" value="1"/>
</dbReference>
<dbReference type="GO" id="GO:0005730">
    <property type="term" value="C:nucleolus"/>
    <property type="evidence" value="ECO:0007669"/>
    <property type="project" value="TreeGrafter"/>
</dbReference>
<feature type="domain" description="UPF3" evidence="6">
    <location>
        <begin position="3"/>
        <end position="168"/>
    </location>
</feature>
<evidence type="ECO:0000259" key="6">
    <source>
        <dbReference type="Pfam" id="PF03467"/>
    </source>
</evidence>
<feature type="compositionally biased region" description="Low complexity" evidence="5">
    <location>
        <begin position="260"/>
        <end position="273"/>
    </location>
</feature>
<dbReference type="Proteomes" id="UP000232323">
    <property type="component" value="Unassembled WGS sequence"/>
</dbReference>
<dbReference type="GO" id="GO:0003729">
    <property type="term" value="F:mRNA binding"/>
    <property type="evidence" value="ECO:0007669"/>
    <property type="project" value="TreeGrafter"/>
</dbReference>
<protein>
    <recommendedName>
        <fullName evidence="6">UPF3 domain-containing protein</fullName>
    </recommendedName>
</protein>
<name>A0A250X9K7_9CHLO</name>
<dbReference type="PANTHER" id="PTHR13112">
    <property type="entry name" value="UPF3 REGULATOR OF NONSENSE TRANSCRIPTS-LIKE PROTEIN"/>
    <property type="match status" value="1"/>
</dbReference>
<dbReference type="SUPFAM" id="SSF54928">
    <property type="entry name" value="RNA-binding domain, RBD"/>
    <property type="match status" value="1"/>
</dbReference>
<keyword evidence="3" id="KW-0866">Nonsense-mediated mRNA decay</keyword>
<dbReference type="GO" id="GO:0045727">
    <property type="term" value="P:positive regulation of translation"/>
    <property type="evidence" value="ECO:0007669"/>
    <property type="project" value="TreeGrafter"/>
</dbReference>
<keyword evidence="8" id="KW-1185">Reference proteome</keyword>
<evidence type="ECO:0000256" key="2">
    <source>
        <dbReference type="ARBA" id="ARBA00005991"/>
    </source>
</evidence>
<dbReference type="PANTHER" id="PTHR13112:SF0">
    <property type="entry name" value="FI21285P1"/>
    <property type="match status" value="1"/>
</dbReference>
<evidence type="ECO:0000256" key="1">
    <source>
        <dbReference type="ARBA" id="ARBA00004123"/>
    </source>
</evidence>
<dbReference type="InterPro" id="IPR039722">
    <property type="entry name" value="Upf3"/>
</dbReference>
<feature type="region of interest" description="Disordered" evidence="5">
    <location>
        <begin position="288"/>
        <end position="369"/>
    </location>
</feature>
<dbReference type="OrthoDB" id="18087at2759"/>
<evidence type="ECO:0000256" key="3">
    <source>
        <dbReference type="ARBA" id="ARBA00023161"/>
    </source>
</evidence>
<feature type="compositionally biased region" description="Basic and acidic residues" evidence="5">
    <location>
        <begin position="303"/>
        <end position="322"/>
    </location>
</feature>
<proteinExistence type="inferred from homology"/>
<evidence type="ECO:0000256" key="4">
    <source>
        <dbReference type="ARBA" id="ARBA00023242"/>
    </source>
</evidence>